<organism evidence="3">
    <name type="scientific">Acromyrmex echinatior</name>
    <name type="common">Panamanian leafcutter ant</name>
    <name type="synonym">Acromyrmex octospinosus echinatior</name>
    <dbReference type="NCBI Taxonomy" id="103372"/>
    <lineage>
        <taxon>Eukaryota</taxon>
        <taxon>Metazoa</taxon>
        <taxon>Ecdysozoa</taxon>
        <taxon>Arthropoda</taxon>
        <taxon>Hexapoda</taxon>
        <taxon>Insecta</taxon>
        <taxon>Pterygota</taxon>
        <taxon>Neoptera</taxon>
        <taxon>Endopterygota</taxon>
        <taxon>Hymenoptera</taxon>
        <taxon>Apocrita</taxon>
        <taxon>Aculeata</taxon>
        <taxon>Formicoidea</taxon>
        <taxon>Formicidae</taxon>
        <taxon>Myrmicinae</taxon>
        <taxon>Acromyrmex</taxon>
    </lineage>
</organism>
<proteinExistence type="predicted"/>
<evidence type="ECO:0000313" key="2">
    <source>
        <dbReference type="EMBL" id="EGI71008.1"/>
    </source>
</evidence>
<feature type="region of interest" description="Disordered" evidence="1">
    <location>
        <begin position="248"/>
        <end position="273"/>
    </location>
</feature>
<dbReference type="InParanoid" id="F4W412"/>
<protein>
    <submittedName>
        <fullName evidence="2">Uncharacterized protein C4orf37-like protein</fullName>
    </submittedName>
</protein>
<dbReference type="InterPro" id="IPR010736">
    <property type="entry name" value="SHIPPO-rpt"/>
</dbReference>
<dbReference type="STRING" id="103372.F4W412"/>
<dbReference type="OrthoDB" id="406368at2759"/>
<dbReference type="PANTHER" id="PTHR21580">
    <property type="entry name" value="SHIPPO-1-RELATED"/>
    <property type="match status" value="1"/>
</dbReference>
<dbReference type="EMBL" id="GL887491">
    <property type="protein sequence ID" value="EGI71008.1"/>
    <property type="molecule type" value="Genomic_DNA"/>
</dbReference>
<reference evidence="2" key="1">
    <citation type="submission" date="2011-02" db="EMBL/GenBank/DDBJ databases">
        <title>The genome of the leaf-cutting ant Acromyrmex echinatior suggests key adaptations to social evolution and fungus farming.</title>
        <authorList>
            <person name="Nygaard S."/>
            <person name="Zhang G."/>
        </authorList>
    </citation>
    <scope>NUCLEOTIDE SEQUENCE</scope>
</reference>
<dbReference type="eggNOG" id="KOG1198">
    <property type="taxonomic scope" value="Eukaryota"/>
</dbReference>
<name>F4W412_ACREC</name>
<evidence type="ECO:0000256" key="1">
    <source>
        <dbReference type="SAM" id="MobiDB-lite"/>
    </source>
</evidence>
<evidence type="ECO:0000313" key="3">
    <source>
        <dbReference type="Proteomes" id="UP000007755"/>
    </source>
</evidence>
<dbReference type="AlphaFoldDB" id="F4W412"/>
<feature type="compositionally biased region" description="Basic and acidic residues" evidence="1">
    <location>
        <begin position="262"/>
        <end position="273"/>
    </location>
</feature>
<accession>F4W412</accession>
<keyword evidence="3" id="KW-1185">Reference proteome</keyword>
<dbReference type="InterPro" id="IPR051291">
    <property type="entry name" value="CIMAP"/>
</dbReference>
<dbReference type="Proteomes" id="UP000007755">
    <property type="component" value="Unassembled WGS sequence"/>
</dbReference>
<dbReference type="Pfam" id="PF07004">
    <property type="entry name" value="SHIPPO-rpt"/>
    <property type="match status" value="2"/>
</dbReference>
<gene>
    <name evidence="2" type="ORF">G5I_00117</name>
</gene>
<sequence>MRPAKCGVANVGCGAASVSYGAANASCGAEVGPSFRFFFLSLSLVSWRAACGPRMSRCDSHGASRQTLGIPKDVHKFPGPGSYNIEALRKRIPERAFSLFMLYLQFFRISIRADIRYCLRFNNLQGGISLDYTDVRFKKKVCEGPSPTQYTLPEDLFKETPRKIRSHPGTWRGPAGKLWLIPPSRPLPTGLAVPSKRDVGGYDYNERGVLVKNPVIEHKPTDFYDIPRGETNFTTLKYKGNFWSRMKGRDDERTSVTPGPGDYEHETKKSPAQIHDERIREVKRATSKQPRFLEALYQQKLRQRFEETFQSDTPGPGTYEITVPQICYGSILHAPFGFFDDRFKRIEEVLPGPADYHTNIGTLAFESAKRFKNKYKKMSDIKFCKTLPSISDTDEYVVMEEDQVMKKVDEEKYPVHHAVFKSRVDRFPKLRKRDEVPDSGAYEVFSAFKANRDRCDFLCRRLAPPFGTRASRLPMIPEDDFHVPGPAHYDLRGDISKNVKNGVIYSAPREKKMDIKGPGPSRYHVKCWVTINEMNLMAYADRNMRTATINQFGITDYHCGYHALLVYAKVRCPRHDGDATPMTRSRIGNDPLISSPNRHARLASLRPESNSADSCLRGMSPLIVSRECHFNKKRRMRRITPQRRIRVGPPFCRHRERPFEMLPLALVRCEGNDIYHKFKPEARQYRSSLDDRRK</sequence>